<dbReference type="Proteomes" id="UP000254020">
    <property type="component" value="Unassembled WGS sequence"/>
</dbReference>
<dbReference type="InterPro" id="IPR036390">
    <property type="entry name" value="WH_DNA-bd_sf"/>
</dbReference>
<gene>
    <name evidence="6" type="primary">allS_3</name>
    <name evidence="6" type="ORF">NCTC9504_01378</name>
</gene>
<comment type="similarity">
    <text evidence="1">Belongs to the LysR transcriptional regulatory family.</text>
</comment>
<evidence type="ECO:0000256" key="4">
    <source>
        <dbReference type="ARBA" id="ARBA00023163"/>
    </source>
</evidence>
<evidence type="ECO:0000259" key="5">
    <source>
        <dbReference type="PROSITE" id="PS50931"/>
    </source>
</evidence>
<dbReference type="PANTHER" id="PTHR30579">
    <property type="entry name" value="TRANSCRIPTIONAL REGULATOR"/>
    <property type="match status" value="1"/>
</dbReference>
<dbReference type="EMBL" id="UGMA01000005">
    <property type="protein sequence ID" value="STU60687.1"/>
    <property type="molecule type" value="Genomic_DNA"/>
</dbReference>
<dbReference type="PRINTS" id="PR00039">
    <property type="entry name" value="HTHLYSR"/>
</dbReference>
<dbReference type="FunFam" id="1.10.10.10:FF:000001">
    <property type="entry name" value="LysR family transcriptional regulator"/>
    <property type="match status" value="1"/>
</dbReference>
<dbReference type="PANTHER" id="PTHR30579:SF7">
    <property type="entry name" value="HTH-TYPE TRANSCRIPTIONAL REGULATOR LRHA-RELATED"/>
    <property type="match status" value="1"/>
</dbReference>
<dbReference type="PROSITE" id="PS50931">
    <property type="entry name" value="HTH_LYSR"/>
    <property type="match status" value="1"/>
</dbReference>
<dbReference type="SUPFAM" id="SSF46785">
    <property type="entry name" value="Winged helix' DNA-binding domain"/>
    <property type="match status" value="1"/>
</dbReference>
<dbReference type="AlphaFoldDB" id="A0A377Z3N6"/>
<dbReference type="InterPro" id="IPR050176">
    <property type="entry name" value="LTTR"/>
</dbReference>
<dbReference type="InterPro" id="IPR000847">
    <property type="entry name" value="LysR_HTH_N"/>
</dbReference>
<keyword evidence="3" id="KW-0238">DNA-binding</keyword>
<evidence type="ECO:0000256" key="1">
    <source>
        <dbReference type="ARBA" id="ARBA00009437"/>
    </source>
</evidence>
<evidence type="ECO:0000313" key="6">
    <source>
        <dbReference type="EMBL" id="STU60687.1"/>
    </source>
</evidence>
<accession>A0A377Z3N6</accession>
<dbReference type="InterPro" id="IPR036388">
    <property type="entry name" value="WH-like_DNA-bd_sf"/>
</dbReference>
<keyword evidence="2" id="KW-0805">Transcription regulation</keyword>
<evidence type="ECO:0000313" key="7">
    <source>
        <dbReference type="Proteomes" id="UP000254020"/>
    </source>
</evidence>
<name>A0A377Z3N6_KLEPN</name>
<evidence type="ECO:0000256" key="3">
    <source>
        <dbReference type="ARBA" id="ARBA00023125"/>
    </source>
</evidence>
<dbReference type="Pfam" id="PF00126">
    <property type="entry name" value="HTH_1"/>
    <property type="match status" value="1"/>
</dbReference>
<dbReference type="GO" id="GO:0003677">
    <property type="term" value="F:DNA binding"/>
    <property type="evidence" value="ECO:0007669"/>
    <property type="project" value="UniProtKB-KW"/>
</dbReference>
<dbReference type="Gene3D" id="1.10.10.10">
    <property type="entry name" value="Winged helix-like DNA-binding domain superfamily/Winged helix DNA-binding domain"/>
    <property type="match status" value="1"/>
</dbReference>
<evidence type="ECO:0000256" key="2">
    <source>
        <dbReference type="ARBA" id="ARBA00023015"/>
    </source>
</evidence>
<feature type="domain" description="HTH lysR-type" evidence="5">
    <location>
        <begin position="1"/>
        <end position="60"/>
    </location>
</feature>
<proteinExistence type="inferred from homology"/>
<dbReference type="GO" id="GO:0003700">
    <property type="term" value="F:DNA-binding transcription factor activity"/>
    <property type="evidence" value="ECO:0007669"/>
    <property type="project" value="InterPro"/>
</dbReference>
<protein>
    <submittedName>
        <fullName evidence="6">LysR family transcriptional regulator</fullName>
    </submittedName>
</protein>
<sequence>MRYSPEALTAFVEAVDSGSFSAAARRLRKSQSTISTAIANLEADLGVILFDRATRQPTLTRRGSRC</sequence>
<organism evidence="6 7">
    <name type="scientific">Klebsiella pneumoniae subsp. pneumoniae</name>
    <dbReference type="NCBI Taxonomy" id="72407"/>
    <lineage>
        <taxon>Bacteria</taxon>
        <taxon>Pseudomonadati</taxon>
        <taxon>Pseudomonadota</taxon>
        <taxon>Gammaproteobacteria</taxon>
        <taxon>Enterobacterales</taxon>
        <taxon>Enterobacteriaceae</taxon>
        <taxon>Klebsiella/Raoultella group</taxon>
        <taxon>Klebsiella</taxon>
        <taxon>Klebsiella pneumoniae complex</taxon>
    </lineage>
</organism>
<keyword evidence="4" id="KW-0804">Transcription</keyword>
<reference evidence="6 7" key="1">
    <citation type="submission" date="2018-06" db="EMBL/GenBank/DDBJ databases">
        <authorList>
            <consortium name="Pathogen Informatics"/>
            <person name="Doyle S."/>
        </authorList>
    </citation>
    <scope>NUCLEOTIDE SEQUENCE [LARGE SCALE GENOMIC DNA]</scope>
    <source>
        <strain evidence="6 7">NCTC9504</strain>
    </source>
</reference>